<gene>
    <name evidence="2" type="ORF">GCM10010361_23710</name>
</gene>
<sequence>MAPEQTISKQPRPKQGERQGRIREVRNLEVWSRCAPVHLAGCDDESATEQHIFRGID</sequence>
<name>A0ABP3JN81_9ACTN</name>
<organism evidence="2 3">
    <name type="scientific">Streptomyces olivaceiscleroticus</name>
    <dbReference type="NCBI Taxonomy" id="68245"/>
    <lineage>
        <taxon>Bacteria</taxon>
        <taxon>Bacillati</taxon>
        <taxon>Actinomycetota</taxon>
        <taxon>Actinomycetes</taxon>
        <taxon>Kitasatosporales</taxon>
        <taxon>Streptomycetaceae</taxon>
        <taxon>Streptomyces</taxon>
    </lineage>
</organism>
<dbReference type="EMBL" id="BAAABY010000016">
    <property type="protein sequence ID" value="GAA0458973.1"/>
    <property type="molecule type" value="Genomic_DNA"/>
</dbReference>
<evidence type="ECO:0000256" key="1">
    <source>
        <dbReference type="SAM" id="MobiDB-lite"/>
    </source>
</evidence>
<dbReference type="Proteomes" id="UP001500909">
    <property type="component" value="Unassembled WGS sequence"/>
</dbReference>
<reference evidence="3" key="1">
    <citation type="journal article" date="2019" name="Int. J. Syst. Evol. Microbiol.">
        <title>The Global Catalogue of Microorganisms (GCM) 10K type strain sequencing project: providing services to taxonomists for standard genome sequencing and annotation.</title>
        <authorList>
            <consortium name="The Broad Institute Genomics Platform"/>
            <consortium name="The Broad Institute Genome Sequencing Center for Infectious Disease"/>
            <person name="Wu L."/>
            <person name="Ma J."/>
        </authorList>
    </citation>
    <scope>NUCLEOTIDE SEQUENCE [LARGE SCALE GENOMIC DNA]</scope>
    <source>
        <strain evidence="3">JCM 4805</strain>
    </source>
</reference>
<keyword evidence="3" id="KW-1185">Reference proteome</keyword>
<comment type="caution">
    <text evidence="2">The sequence shown here is derived from an EMBL/GenBank/DDBJ whole genome shotgun (WGS) entry which is preliminary data.</text>
</comment>
<dbReference type="RefSeq" id="WP_199896694.1">
    <property type="nucleotide sequence ID" value="NZ_BAAABY010000016.1"/>
</dbReference>
<feature type="region of interest" description="Disordered" evidence="1">
    <location>
        <begin position="1"/>
        <end position="21"/>
    </location>
</feature>
<accession>A0ABP3JN81</accession>
<evidence type="ECO:0000313" key="3">
    <source>
        <dbReference type="Proteomes" id="UP001500909"/>
    </source>
</evidence>
<proteinExistence type="predicted"/>
<protein>
    <recommendedName>
        <fullName evidence="4">Integrase</fullName>
    </recommendedName>
</protein>
<evidence type="ECO:0000313" key="2">
    <source>
        <dbReference type="EMBL" id="GAA0458973.1"/>
    </source>
</evidence>
<evidence type="ECO:0008006" key="4">
    <source>
        <dbReference type="Google" id="ProtNLM"/>
    </source>
</evidence>